<evidence type="ECO:0000313" key="9">
    <source>
        <dbReference type="Proteomes" id="UP000218387"/>
    </source>
</evidence>
<evidence type="ECO:0000256" key="7">
    <source>
        <dbReference type="ARBA" id="ARBA00050056"/>
    </source>
</evidence>
<keyword evidence="2" id="KW-1277">Toxin-antitoxin system</keyword>
<dbReference type="GO" id="GO:0016787">
    <property type="term" value="F:hydrolase activity"/>
    <property type="evidence" value="ECO:0007669"/>
    <property type="project" value="UniProtKB-KW"/>
</dbReference>
<gene>
    <name evidence="8" type="ORF">CPZ25_006975</name>
</gene>
<dbReference type="EMBL" id="CP029487">
    <property type="protein sequence ID" value="QCT71078.1"/>
    <property type="molecule type" value="Genomic_DNA"/>
</dbReference>
<keyword evidence="9" id="KW-1185">Reference proteome</keyword>
<dbReference type="Gene3D" id="3.30.2310.20">
    <property type="entry name" value="RelE-like"/>
    <property type="match status" value="1"/>
</dbReference>
<dbReference type="NCBIfam" id="TIGR02116">
    <property type="entry name" value="toxin_Txe_YoeB"/>
    <property type="match status" value="1"/>
</dbReference>
<comment type="similarity">
    <text evidence="1">Belongs to the YoeB family.</text>
</comment>
<evidence type="ECO:0000256" key="1">
    <source>
        <dbReference type="ARBA" id="ARBA00008172"/>
    </source>
</evidence>
<protein>
    <recommendedName>
        <fullName evidence="7">Endoribonuclease YoeB</fullName>
    </recommendedName>
    <alternativeName>
        <fullName evidence="6">Putative mRNA interferase YoeB</fullName>
    </alternativeName>
</protein>
<reference evidence="8 9" key="1">
    <citation type="submission" date="2018-05" db="EMBL/GenBank/DDBJ databases">
        <title>Genome comparison of Eubacterium sp.</title>
        <authorList>
            <person name="Feng Y."/>
            <person name="Sanchez-Andrea I."/>
            <person name="Stams A.J.M."/>
            <person name="De Vos W.M."/>
        </authorList>
    </citation>
    <scope>NUCLEOTIDE SEQUENCE [LARGE SCALE GENOMIC DNA]</scope>
    <source>
        <strain evidence="8 9">YI</strain>
    </source>
</reference>
<keyword evidence="5" id="KW-0378">Hydrolase</keyword>
<dbReference type="KEGG" id="emt:CPZ25_006975"/>
<evidence type="ECO:0000256" key="3">
    <source>
        <dbReference type="ARBA" id="ARBA00022722"/>
    </source>
</evidence>
<dbReference type="PANTHER" id="PTHR38039">
    <property type="entry name" value="TOXIN YOEB"/>
    <property type="match status" value="1"/>
</dbReference>
<dbReference type="AlphaFoldDB" id="A0A4P9C6G3"/>
<dbReference type="Proteomes" id="UP000218387">
    <property type="component" value="Chromosome"/>
</dbReference>
<evidence type="ECO:0000256" key="4">
    <source>
        <dbReference type="ARBA" id="ARBA00022759"/>
    </source>
</evidence>
<dbReference type="InterPro" id="IPR009614">
    <property type="entry name" value="YoeB_toxin"/>
</dbReference>
<evidence type="ECO:0000256" key="6">
    <source>
        <dbReference type="ARBA" id="ARBA00030388"/>
    </source>
</evidence>
<dbReference type="SUPFAM" id="SSF143011">
    <property type="entry name" value="RelE-like"/>
    <property type="match status" value="1"/>
</dbReference>
<name>A0A4P9C6G3_EUBML</name>
<keyword evidence="4" id="KW-0255">Endonuclease</keyword>
<dbReference type="PANTHER" id="PTHR38039:SF1">
    <property type="entry name" value="TOXIN YOEB"/>
    <property type="match status" value="1"/>
</dbReference>
<keyword evidence="3" id="KW-0540">Nuclease</keyword>
<accession>A0A4P9C6G3</accession>
<organism evidence="8 9">
    <name type="scientific">Eubacterium maltosivorans</name>
    <dbReference type="NCBI Taxonomy" id="2041044"/>
    <lineage>
        <taxon>Bacteria</taxon>
        <taxon>Bacillati</taxon>
        <taxon>Bacillota</taxon>
        <taxon>Clostridia</taxon>
        <taxon>Eubacteriales</taxon>
        <taxon>Eubacteriaceae</taxon>
        <taxon>Eubacterium</taxon>
    </lineage>
</organism>
<dbReference type="RefSeq" id="WP_096920712.1">
    <property type="nucleotide sequence ID" value="NZ_CP029487.1"/>
</dbReference>
<evidence type="ECO:0000313" key="8">
    <source>
        <dbReference type="EMBL" id="QCT71078.1"/>
    </source>
</evidence>
<sequence length="90" mass="10876">MVEKKYTIVFSKRAEKDKKLIKAAGYEKKVREILQKLMIDPYYNPLDVLQGNLKGFYSKRINVQHRIVYEVLEEEKVVRIARMWTHYDKI</sequence>
<dbReference type="InterPro" id="IPR035093">
    <property type="entry name" value="RelE/ParE_toxin_dom_sf"/>
</dbReference>
<dbReference type="GO" id="GO:0004519">
    <property type="term" value="F:endonuclease activity"/>
    <property type="evidence" value="ECO:0007669"/>
    <property type="project" value="UniProtKB-KW"/>
</dbReference>
<evidence type="ECO:0000256" key="5">
    <source>
        <dbReference type="ARBA" id="ARBA00022801"/>
    </source>
</evidence>
<dbReference type="Pfam" id="PF06769">
    <property type="entry name" value="YoeB_toxin"/>
    <property type="match status" value="1"/>
</dbReference>
<evidence type="ECO:0000256" key="2">
    <source>
        <dbReference type="ARBA" id="ARBA00022649"/>
    </source>
</evidence>
<proteinExistence type="inferred from homology"/>
<dbReference type="GO" id="GO:0006401">
    <property type="term" value="P:RNA catabolic process"/>
    <property type="evidence" value="ECO:0007669"/>
    <property type="project" value="InterPro"/>
</dbReference>
<dbReference type="GO" id="GO:0045892">
    <property type="term" value="P:negative regulation of DNA-templated transcription"/>
    <property type="evidence" value="ECO:0007669"/>
    <property type="project" value="TreeGrafter"/>
</dbReference>